<organism evidence="11 12">
    <name type="scientific">Pseudolysobacter antarcticus</name>
    <dbReference type="NCBI Taxonomy" id="2511995"/>
    <lineage>
        <taxon>Bacteria</taxon>
        <taxon>Pseudomonadati</taxon>
        <taxon>Pseudomonadota</taxon>
        <taxon>Gammaproteobacteria</taxon>
        <taxon>Lysobacterales</taxon>
        <taxon>Rhodanobacteraceae</taxon>
        <taxon>Pseudolysobacter</taxon>
    </lineage>
</organism>
<comment type="similarity">
    <text evidence="2">Belongs to the peptidase M13 family.</text>
</comment>
<feature type="chain" id="PRO_5019240551" evidence="8">
    <location>
        <begin position="24"/>
        <end position="678"/>
    </location>
</feature>
<dbReference type="Gene3D" id="3.40.390.10">
    <property type="entry name" value="Collagenase (Catalytic Domain)"/>
    <property type="match status" value="1"/>
</dbReference>
<keyword evidence="3" id="KW-0645">Protease</keyword>
<dbReference type="AlphaFoldDB" id="A0A411HHV7"/>
<evidence type="ECO:0000259" key="10">
    <source>
        <dbReference type="Pfam" id="PF05649"/>
    </source>
</evidence>
<dbReference type="InterPro" id="IPR008753">
    <property type="entry name" value="Peptidase_M13_N"/>
</dbReference>
<evidence type="ECO:0000313" key="11">
    <source>
        <dbReference type="EMBL" id="QBB69977.1"/>
    </source>
</evidence>
<dbReference type="OrthoDB" id="9775677at2"/>
<dbReference type="GO" id="GO:0046872">
    <property type="term" value="F:metal ion binding"/>
    <property type="evidence" value="ECO:0007669"/>
    <property type="project" value="UniProtKB-KW"/>
</dbReference>
<keyword evidence="4" id="KW-0479">Metal-binding</keyword>
<dbReference type="Pfam" id="PF01431">
    <property type="entry name" value="Peptidase_M13"/>
    <property type="match status" value="1"/>
</dbReference>
<dbReference type="KEGG" id="xbc:ELE36_06160"/>
<feature type="domain" description="Peptidase M13 C-terminal" evidence="9">
    <location>
        <begin position="474"/>
        <end position="672"/>
    </location>
</feature>
<evidence type="ECO:0000256" key="1">
    <source>
        <dbReference type="ARBA" id="ARBA00001947"/>
    </source>
</evidence>
<dbReference type="PANTHER" id="PTHR11733:SF167">
    <property type="entry name" value="FI17812P1-RELATED"/>
    <property type="match status" value="1"/>
</dbReference>
<sequence>MQMRLLKPLTLVAAITMSFGAFAETAPRSSIDKASLDSKINPCQDFFGYVNGITIKKTPIPADRTSWGTFEQLDERSQAQQRTLVETAMNSKAAPGSIEQKVGDFYASGSDEAAVEKAGFTPIKDDLKRVDGLKTPDDIVALIRDTAVRGGNDNLFFFGAFPDFKNSDMVIAYTGQAGTNLPERDYYLNESAESKKLRDAYVAHIARMLQLIGTPAADATAQSQQILALETRLAKASLSALEQRDPANQYHPISFADADKLTPHISWEKFFATMNTSGINSFSMSPTKFFGELDAMLTEVPMAQWQAYFRYHAADAAAPYLSKAFVNENFAFFSTTLRGQKEIKPRWKRVLDETSNDLGEPLGQLYVAKNFPPESKTRALELVNNLREALKIRIEKLDWMSAETKKKALEKWGTFVAKIGYPDHWRDYSGVTITRDNYFANVTAVNKFNQAFNVAKIGKPVDRSEWGMTPQTVNAQYNPLSNDITFPAAILQPPFFDAKADDALNYGAIGAVIGHEMTHGYDDQGAQFDAKGNFKNWWTDADQKDFKSRTDKLVKQFDDYVAIDNLHVKGALTLGENIADLGGINTAFDAMHAALAKKPQGPIDGLTQDQRFFLAFAHVWARQFRPEEAKLRLNTDVHAPAQFRAIASPSNMPAFAQSFQCKAGDAMVRGADTQVKIW</sequence>
<dbReference type="Proteomes" id="UP000291562">
    <property type="component" value="Chromosome"/>
</dbReference>
<dbReference type="PRINTS" id="PR00786">
    <property type="entry name" value="NEPRILYSIN"/>
</dbReference>
<keyword evidence="12" id="KW-1185">Reference proteome</keyword>
<dbReference type="RefSeq" id="WP_129832235.1">
    <property type="nucleotide sequence ID" value="NZ_CP035704.1"/>
</dbReference>
<feature type="domain" description="Peptidase M13 N-terminal" evidence="10">
    <location>
        <begin position="42"/>
        <end position="422"/>
    </location>
</feature>
<dbReference type="EMBL" id="CP035704">
    <property type="protein sequence ID" value="QBB69977.1"/>
    <property type="molecule type" value="Genomic_DNA"/>
</dbReference>
<keyword evidence="7" id="KW-0482">Metalloprotease</keyword>
<keyword evidence="5" id="KW-0378">Hydrolase</keyword>
<gene>
    <name evidence="11" type="ORF">ELE36_06160</name>
</gene>
<evidence type="ECO:0000313" key="12">
    <source>
        <dbReference type="Proteomes" id="UP000291562"/>
    </source>
</evidence>
<dbReference type="PROSITE" id="PS51885">
    <property type="entry name" value="NEPRILYSIN"/>
    <property type="match status" value="1"/>
</dbReference>
<dbReference type="InterPro" id="IPR018497">
    <property type="entry name" value="Peptidase_M13_C"/>
</dbReference>
<dbReference type="GO" id="GO:0005886">
    <property type="term" value="C:plasma membrane"/>
    <property type="evidence" value="ECO:0007669"/>
    <property type="project" value="TreeGrafter"/>
</dbReference>
<evidence type="ECO:0000256" key="5">
    <source>
        <dbReference type="ARBA" id="ARBA00022801"/>
    </source>
</evidence>
<keyword evidence="8" id="KW-0732">Signal</keyword>
<dbReference type="Pfam" id="PF05649">
    <property type="entry name" value="Peptidase_M13_N"/>
    <property type="match status" value="1"/>
</dbReference>
<dbReference type="GO" id="GO:0004222">
    <property type="term" value="F:metalloendopeptidase activity"/>
    <property type="evidence" value="ECO:0007669"/>
    <property type="project" value="InterPro"/>
</dbReference>
<dbReference type="InterPro" id="IPR024079">
    <property type="entry name" value="MetalloPept_cat_dom_sf"/>
</dbReference>
<dbReference type="SUPFAM" id="SSF55486">
    <property type="entry name" value="Metalloproteases ('zincins'), catalytic domain"/>
    <property type="match status" value="1"/>
</dbReference>
<reference evidence="11 12" key="1">
    <citation type="submission" date="2019-01" db="EMBL/GenBank/DDBJ databases">
        <title>Pseudolysobacter antarctica gen. nov., sp. nov., isolated from Fildes Peninsula, Antarctica.</title>
        <authorList>
            <person name="Wei Z."/>
            <person name="Peng F."/>
        </authorList>
    </citation>
    <scope>NUCLEOTIDE SEQUENCE [LARGE SCALE GENOMIC DNA]</scope>
    <source>
        <strain evidence="11 12">AQ6-296</strain>
    </source>
</reference>
<dbReference type="PANTHER" id="PTHR11733">
    <property type="entry name" value="ZINC METALLOPROTEASE FAMILY M13 NEPRILYSIN-RELATED"/>
    <property type="match status" value="1"/>
</dbReference>
<proteinExistence type="inferred from homology"/>
<evidence type="ECO:0000256" key="2">
    <source>
        <dbReference type="ARBA" id="ARBA00007357"/>
    </source>
</evidence>
<evidence type="ECO:0000259" key="9">
    <source>
        <dbReference type="Pfam" id="PF01431"/>
    </source>
</evidence>
<evidence type="ECO:0000256" key="3">
    <source>
        <dbReference type="ARBA" id="ARBA00022670"/>
    </source>
</evidence>
<dbReference type="GO" id="GO:0016485">
    <property type="term" value="P:protein processing"/>
    <property type="evidence" value="ECO:0007669"/>
    <property type="project" value="TreeGrafter"/>
</dbReference>
<dbReference type="Gene3D" id="1.10.1380.10">
    <property type="entry name" value="Neutral endopeptidase , domain2"/>
    <property type="match status" value="1"/>
</dbReference>
<dbReference type="InterPro" id="IPR000718">
    <property type="entry name" value="Peptidase_M13"/>
</dbReference>
<evidence type="ECO:0000256" key="4">
    <source>
        <dbReference type="ARBA" id="ARBA00022723"/>
    </source>
</evidence>
<feature type="signal peptide" evidence="8">
    <location>
        <begin position="1"/>
        <end position="23"/>
    </location>
</feature>
<protein>
    <submittedName>
        <fullName evidence="11">M13 family peptidase</fullName>
    </submittedName>
</protein>
<name>A0A411HHV7_9GAMM</name>
<comment type="cofactor">
    <cofactor evidence="1">
        <name>Zn(2+)</name>
        <dbReference type="ChEBI" id="CHEBI:29105"/>
    </cofactor>
</comment>
<accession>A0A411HHV7</accession>
<dbReference type="CDD" id="cd08662">
    <property type="entry name" value="M13"/>
    <property type="match status" value="1"/>
</dbReference>
<evidence type="ECO:0000256" key="8">
    <source>
        <dbReference type="SAM" id="SignalP"/>
    </source>
</evidence>
<evidence type="ECO:0000256" key="7">
    <source>
        <dbReference type="ARBA" id="ARBA00023049"/>
    </source>
</evidence>
<keyword evidence="6" id="KW-0862">Zinc</keyword>
<evidence type="ECO:0000256" key="6">
    <source>
        <dbReference type="ARBA" id="ARBA00022833"/>
    </source>
</evidence>
<dbReference type="InterPro" id="IPR042089">
    <property type="entry name" value="Peptidase_M13_dom_2"/>
</dbReference>